<comment type="caution">
    <text evidence="2">The sequence shown here is derived from an EMBL/GenBank/DDBJ whole genome shotgun (WGS) entry which is preliminary data.</text>
</comment>
<feature type="chain" id="PRO_5002692273" evidence="1">
    <location>
        <begin position="24"/>
        <end position="226"/>
    </location>
</feature>
<proteinExistence type="predicted"/>
<keyword evidence="3" id="KW-1185">Reference proteome</keyword>
<accession>A6DIG5</accession>
<dbReference type="RefSeq" id="WP_007277696.1">
    <property type="nucleotide sequence ID" value="NZ_ABCK01000004.1"/>
</dbReference>
<protein>
    <submittedName>
        <fullName evidence="2">Uncharacterized protein</fullName>
    </submittedName>
</protein>
<evidence type="ECO:0000313" key="3">
    <source>
        <dbReference type="Proteomes" id="UP000004947"/>
    </source>
</evidence>
<evidence type="ECO:0000256" key="1">
    <source>
        <dbReference type="SAM" id="SignalP"/>
    </source>
</evidence>
<evidence type="ECO:0000313" key="2">
    <source>
        <dbReference type="EMBL" id="EDM28819.1"/>
    </source>
</evidence>
<gene>
    <name evidence="2" type="ORF">LNTAR_09619</name>
</gene>
<sequence length="226" mass="25082">MIKQYKPVKVVNFIACMVTLVIAFGTSCSRDPNPVDGIIKIDAAKGVVSVSPGDMEKIKEKIPVGDSRASRSYLKVNDKETVKVSGSGSNSAVFISEETPEMVNFYIKGTKDFVEKVIAKVHEITGVSLSLNRFELIAETKTYPAFRETEFSVLEKELGKNMTSLSRSSSSFNEVKTIKATFENGIQEVRLKFSEEFSSLKITIEGDQQFVDRIKALIEKSKKSET</sequence>
<dbReference type="Proteomes" id="UP000004947">
    <property type="component" value="Unassembled WGS sequence"/>
</dbReference>
<organism evidence="2 3">
    <name type="scientific">Lentisphaera araneosa HTCC2155</name>
    <dbReference type="NCBI Taxonomy" id="313628"/>
    <lineage>
        <taxon>Bacteria</taxon>
        <taxon>Pseudomonadati</taxon>
        <taxon>Lentisphaerota</taxon>
        <taxon>Lentisphaeria</taxon>
        <taxon>Lentisphaerales</taxon>
        <taxon>Lentisphaeraceae</taxon>
        <taxon>Lentisphaera</taxon>
    </lineage>
</organism>
<keyword evidence="1" id="KW-0732">Signal</keyword>
<reference evidence="2 3" key="1">
    <citation type="journal article" date="2010" name="J. Bacteriol.">
        <title>Genome sequence of Lentisphaera araneosa HTCC2155T, the type species of the order Lentisphaerales in the phylum Lentisphaerae.</title>
        <authorList>
            <person name="Thrash J.C."/>
            <person name="Cho J.C."/>
            <person name="Vergin K.L."/>
            <person name="Morris R.M."/>
            <person name="Giovannoni S.J."/>
        </authorList>
    </citation>
    <scope>NUCLEOTIDE SEQUENCE [LARGE SCALE GENOMIC DNA]</scope>
    <source>
        <strain evidence="2 3">HTCC2155</strain>
    </source>
</reference>
<dbReference type="EMBL" id="ABCK01000004">
    <property type="protein sequence ID" value="EDM28819.1"/>
    <property type="molecule type" value="Genomic_DNA"/>
</dbReference>
<dbReference type="AlphaFoldDB" id="A6DIG5"/>
<dbReference type="PROSITE" id="PS51257">
    <property type="entry name" value="PROKAR_LIPOPROTEIN"/>
    <property type="match status" value="1"/>
</dbReference>
<feature type="signal peptide" evidence="1">
    <location>
        <begin position="1"/>
        <end position="23"/>
    </location>
</feature>
<name>A6DIG5_9BACT</name>